<evidence type="ECO:0000313" key="3">
    <source>
        <dbReference type="Proteomes" id="UP001160148"/>
    </source>
</evidence>
<dbReference type="AlphaFoldDB" id="A0AAV0VUW7"/>
<feature type="region of interest" description="Disordered" evidence="1">
    <location>
        <begin position="1146"/>
        <end position="1181"/>
    </location>
</feature>
<evidence type="ECO:0000256" key="1">
    <source>
        <dbReference type="SAM" id="MobiDB-lite"/>
    </source>
</evidence>
<sequence length="1273" mass="146608">MDMIMNDANDAYDSQFSKDVCPFEEAEKYLNSSLPANIKKIFIANGFSNHLIISKINDSDIESTELFARDLLPDLIDEDEYSEYYGIFKKNVKKFQILTGYKKLLMCISDFYKEKLAKKNTTQLVAPKSKKKAINSIQSLNEVDDVPSSKKCRVQVLNVDLPTERAVVLKRITDWVNLNCMDIFNDKELNITLHIENKIVNNTDDDESNNENDIVATVLCFVCKLPVKILKLASPGHPKRWVFSNYYKHVKIHKGKSTATSTRRDENKTIQTIDKFISCVPKKILPITSSTNQPEVMSNIVKPSSSIENQQDFHECRVIEADNSCVLIVQTPNTFNAVVNTEVEVTKSESKWTKAKYQRCEREKRRRERTLLHDKLPQPLITNFFPLLDKVSKLIDENTNLRNLFIKSIEDNKTLTLDKKVLDSNTLLKCLYECASKNQLNTKNNNRFDEQLKKFSVYLFIVGGRLLYETLHKNMNDALPSISTLFRFLDNTQNNVTEGCFRFEELRVFLIKRNLPPKIWISEDATRITGKIEYDTKSNKVIGFVLPLENGCPLYDSFPATSAKRITEYFQTGIRANYAYVIMAQSLDDKAPPFCVAIYGTDNRFTNEDVISRWNFMKLAAASQGIEIIGFSSDGDTRLLKAMQLQSLSPSLSIYAKESNLNVDVLNDTIETAETANDWSWFSIGHPPIVFKDETNQEIYIQDTVHIGTKLRTRFLKPNIVLPMGTYFASVDHLIELTRNYTKDKHLLTMTDLKPEDKMNFQSAQKMCSTKVLEILSQLPDTNATVAYLSVMNYILASFLDKELNVEERIYKIWFSVFFLRIWRAWLKNKKEFTIGNNFITNNCYNCVEINAHSLIRLVVKFRNDTNLTADMFTIWNFSSQTCEQFFRATRSLTTTFSTVVNFSMKGIISRLKRIETINTIKTELKNASSGITFAREKNTKSIPPYTNFTIYTENNIVSIINRSCNDAKYMAKNLGMSIDDDIIMMQRPLITKKFEDETRADIETSDEESSYTNVELCSVQESVDHSSEEIEFDAAEDLDNLLILENCGMGLNLKDFSKQFMNDDDLSISKIPISSPFVNVILANKTSMIIKKSSLCWLLEQPRDRVSSDRLRRFINTSNSRPHQSISFKEKARVKKKKVTCEASIEKSAEDSSSQSSDQQLILNDDPSSENVDSSDDEKNTETININIEHYYAVIYDNGWYIGRVININENQYTIKFLKEELDKFKWPTNDDIQVVPRKYIFYGPIELIGFSPFEIKRSEKLKIIKMYKQLK</sequence>
<dbReference type="PANTHER" id="PTHR33173">
    <property type="match status" value="1"/>
</dbReference>
<evidence type="ECO:0000313" key="2">
    <source>
        <dbReference type="EMBL" id="CAI6348081.1"/>
    </source>
</evidence>
<accession>A0AAV0VUW7</accession>
<dbReference type="Proteomes" id="UP001160148">
    <property type="component" value="Unassembled WGS sequence"/>
</dbReference>
<reference evidence="2 3" key="1">
    <citation type="submission" date="2023-01" db="EMBL/GenBank/DDBJ databases">
        <authorList>
            <person name="Whitehead M."/>
        </authorList>
    </citation>
    <scope>NUCLEOTIDE SEQUENCE [LARGE SCALE GENOMIC DNA]</scope>
</reference>
<gene>
    <name evidence="2" type="ORF">MEUPH1_LOCUS4793</name>
</gene>
<organism evidence="2 3">
    <name type="scientific">Macrosiphum euphorbiae</name>
    <name type="common">potato aphid</name>
    <dbReference type="NCBI Taxonomy" id="13131"/>
    <lineage>
        <taxon>Eukaryota</taxon>
        <taxon>Metazoa</taxon>
        <taxon>Ecdysozoa</taxon>
        <taxon>Arthropoda</taxon>
        <taxon>Hexapoda</taxon>
        <taxon>Insecta</taxon>
        <taxon>Pterygota</taxon>
        <taxon>Neoptera</taxon>
        <taxon>Paraneoptera</taxon>
        <taxon>Hemiptera</taxon>
        <taxon>Sternorrhyncha</taxon>
        <taxon>Aphidomorpha</taxon>
        <taxon>Aphidoidea</taxon>
        <taxon>Aphididae</taxon>
        <taxon>Macrosiphini</taxon>
        <taxon>Macrosiphum</taxon>
    </lineage>
</organism>
<proteinExistence type="predicted"/>
<dbReference type="EMBL" id="CARXXK010000001">
    <property type="protein sequence ID" value="CAI6348081.1"/>
    <property type="molecule type" value="Genomic_DNA"/>
</dbReference>
<protein>
    <submittedName>
        <fullName evidence="2">Uncharacterized protein</fullName>
    </submittedName>
</protein>
<comment type="caution">
    <text evidence="2">The sequence shown here is derived from an EMBL/GenBank/DDBJ whole genome shotgun (WGS) entry which is preliminary data.</text>
</comment>
<feature type="compositionally biased region" description="Low complexity" evidence="1">
    <location>
        <begin position="1152"/>
        <end position="1164"/>
    </location>
</feature>
<name>A0AAV0VUW7_9HEMI</name>
<keyword evidence="3" id="KW-1185">Reference proteome</keyword>
<dbReference type="PANTHER" id="PTHR33173:SF2">
    <property type="entry name" value="MYND-TYPE DOMAIN-CONTAINING PROTEIN"/>
    <property type="match status" value="1"/>
</dbReference>